<feature type="domain" description="AB hydrolase-1" evidence="4">
    <location>
        <begin position="94"/>
        <end position="226"/>
    </location>
</feature>
<comment type="similarity">
    <text evidence="1">Belongs to the peptidase S33 family.</text>
</comment>
<keyword evidence="7" id="KW-1185">Reference proteome</keyword>
<feature type="domain" description="Peptidase S33 tripeptidyl aminopeptidase-like C-terminal" evidence="5">
    <location>
        <begin position="398"/>
        <end position="497"/>
    </location>
</feature>
<reference evidence="6 7" key="1">
    <citation type="submission" date="2020-02" db="EMBL/GenBank/DDBJ databases">
        <title>Acidophilic actinobacteria isolated from forest soil.</title>
        <authorList>
            <person name="Golinska P."/>
        </authorList>
    </citation>
    <scope>NUCLEOTIDE SEQUENCE [LARGE SCALE GENOMIC DNA]</scope>
    <source>
        <strain evidence="6 7">NL8</strain>
    </source>
</reference>
<accession>A0ABS5L056</accession>
<dbReference type="SUPFAM" id="SSF53474">
    <property type="entry name" value="alpha/beta-Hydrolases"/>
    <property type="match status" value="1"/>
</dbReference>
<dbReference type="InterPro" id="IPR013595">
    <property type="entry name" value="Pept_S33_TAP-like_C"/>
</dbReference>
<dbReference type="Proteomes" id="UP000730482">
    <property type="component" value="Unassembled WGS sequence"/>
</dbReference>
<dbReference type="GO" id="GO:0016787">
    <property type="term" value="F:hydrolase activity"/>
    <property type="evidence" value="ECO:0007669"/>
    <property type="project" value="UniProtKB-KW"/>
</dbReference>
<evidence type="ECO:0000313" key="6">
    <source>
        <dbReference type="EMBL" id="MBS2551686.1"/>
    </source>
</evidence>
<proteinExistence type="inferred from homology"/>
<evidence type="ECO:0000256" key="2">
    <source>
        <dbReference type="ARBA" id="ARBA00022729"/>
    </source>
</evidence>
<evidence type="ECO:0000259" key="5">
    <source>
        <dbReference type="Pfam" id="PF08386"/>
    </source>
</evidence>
<evidence type="ECO:0000259" key="4">
    <source>
        <dbReference type="Pfam" id="PF00561"/>
    </source>
</evidence>
<keyword evidence="3 6" id="KW-0378">Hydrolase</keyword>
<keyword evidence="2" id="KW-0732">Signal</keyword>
<gene>
    <name evidence="6" type="ORF">KGQ19_32935</name>
</gene>
<dbReference type="EMBL" id="JAAFYZ010000151">
    <property type="protein sequence ID" value="MBS2551686.1"/>
    <property type="molecule type" value="Genomic_DNA"/>
</dbReference>
<dbReference type="InterPro" id="IPR051601">
    <property type="entry name" value="Serine_prot/Carboxylest_S33"/>
</dbReference>
<evidence type="ECO:0000256" key="3">
    <source>
        <dbReference type="ARBA" id="ARBA00022801"/>
    </source>
</evidence>
<name>A0ABS5L056_9ACTN</name>
<sequence>MAGMAGTADTADTADTVPGGYQVAPAAWQPCQDGMQCATVQVPLDYRHPRGEKISIAMMRHQATDAAHRRGTLFFNSGGPYEQLLNFPRYLPALPAVWLAQYDIVNFDPRGFGYSTSVRCFPSEAAEAGFLAGLPADVPVTPAQISTWDQTMAAFSAQCAKTNGSLLQHTSTADVARDMDLLRQAVGAPMLNYVAGSYGTGLGAVYANLFPGKVGRMILDGNVDPVAWTRSDGGTVPPFVAMRADVASARTLDGLLDTCGATSTAKCAFSAGTPAATKAKYDTLISLLHAHPVTIGSPPNAQTCDDVCATYSIPLAQVSQWTDGAAYLQQLWQAAHTGQAVAAPAVAATKASAGTDPTPPYVGGEQTFATICSDSDHPRDPRAYTTTARISQARAGLIGLSWTWTTEICATWPKSEDTYLGPWNRPTANPILIVGNTGDPNTPYWNSIAMTHDLARARLLTIDGFGHTELLNPSTCATDYETSYLQTGALPAQGTVCQQDAAPFA</sequence>
<dbReference type="InterPro" id="IPR000073">
    <property type="entry name" value="AB_hydrolase_1"/>
</dbReference>
<dbReference type="Pfam" id="PF00561">
    <property type="entry name" value="Abhydrolase_1"/>
    <property type="match status" value="1"/>
</dbReference>
<dbReference type="Gene3D" id="3.40.50.1820">
    <property type="entry name" value="alpha/beta hydrolase"/>
    <property type="match status" value="1"/>
</dbReference>
<comment type="caution">
    <text evidence="6">The sequence shown here is derived from an EMBL/GenBank/DDBJ whole genome shotgun (WGS) entry which is preliminary data.</text>
</comment>
<dbReference type="RefSeq" id="WP_212016552.1">
    <property type="nucleotide sequence ID" value="NZ_JAAFYZ010000151.1"/>
</dbReference>
<dbReference type="Pfam" id="PF08386">
    <property type="entry name" value="Abhydrolase_4"/>
    <property type="match status" value="1"/>
</dbReference>
<organism evidence="6 7">
    <name type="scientific">Catenulispora pinistramenti</name>
    <dbReference type="NCBI Taxonomy" id="2705254"/>
    <lineage>
        <taxon>Bacteria</taxon>
        <taxon>Bacillati</taxon>
        <taxon>Actinomycetota</taxon>
        <taxon>Actinomycetes</taxon>
        <taxon>Catenulisporales</taxon>
        <taxon>Catenulisporaceae</taxon>
        <taxon>Catenulispora</taxon>
    </lineage>
</organism>
<evidence type="ECO:0000313" key="7">
    <source>
        <dbReference type="Proteomes" id="UP000730482"/>
    </source>
</evidence>
<protein>
    <submittedName>
        <fullName evidence="6">Alpha/beta fold hydrolase</fullName>
    </submittedName>
</protein>
<evidence type="ECO:0000256" key="1">
    <source>
        <dbReference type="ARBA" id="ARBA00010088"/>
    </source>
</evidence>
<dbReference type="PANTHER" id="PTHR43248">
    <property type="entry name" value="2-SUCCINYL-6-HYDROXY-2,4-CYCLOHEXADIENE-1-CARBOXYLATE SYNTHASE"/>
    <property type="match status" value="1"/>
</dbReference>
<dbReference type="PANTHER" id="PTHR43248:SF29">
    <property type="entry name" value="TRIPEPTIDYL AMINOPEPTIDASE"/>
    <property type="match status" value="1"/>
</dbReference>
<dbReference type="InterPro" id="IPR029058">
    <property type="entry name" value="AB_hydrolase_fold"/>
</dbReference>